<proteinExistence type="predicted"/>
<reference evidence="1" key="1">
    <citation type="submission" date="2021-08" db="EMBL/GenBank/DDBJ databases">
        <title>The first chromosome-level gecko genome reveals the dynamic sex chromosomes of Neotropical dwarf geckos (Sphaerodactylidae: Sphaerodactylus).</title>
        <authorList>
            <person name="Pinto B.J."/>
            <person name="Keating S.E."/>
            <person name="Gamble T."/>
        </authorList>
    </citation>
    <scope>NUCLEOTIDE SEQUENCE</scope>
    <source>
        <strain evidence="1">TG3544</strain>
    </source>
</reference>
<organism evidence="1 2">
    <name type="scientific">Sphaerodactylus townsendi</name>
    <dbReference type="NCBI Taxonomy" id="933632"/>
    <lineage>
        <taxon>Eukaryota</taxon>
        <taxon>Metazoa</taxon>
        <taxon>Chordata</taxon>
        <taxon>Craniata</taxon>
        <taxon>Vertebrata</taxon>
        <taxon>Euteleostomi</taxon>
        <taxon>Lepidosauria</taxon>
        <taxon>Squamata</taxon>
        <taxon>Bifurcata</taxon>
        <taxon>Gekkota</taxon>
        <taxon>Sphaerodactylidae</taxon>
        <taxon>Sphaerodactylus</taxon>
    </lineage>
</organism>
<dbReference type="Proteomes" id="UP000827872">
    <property type="component" value="Linkage Group LG03"/>
</dbReference>
<comment type="caution">
    <text evidence="1">The sequence shown here is derived from an EMBL/GenBank/DDBJ whole genome shotgun (WGS) entry which is preliminary data.</text>
</comment>
<evidence type="ECO:0000313" key="2">
    <source>
        <dbReference type="Proteomes" id="UP000827872"/>
    </source>
</evidence>
<gene>
    <name evidence="1" type="ORF">K3G42_031867</name>
</gene>
<name>A0ACB8ELT8_9SAUR</name>
<keyword evidence="2" id="KW-1185">Reference proteome</keyword>
<evidence type="ECO:0000313" key="1">
    <source>
        <dbReference type="EMBL" id="KAH7993669.1"/>
    </source>
</evidence>
<dbReference type="EMBL" id="CM037616">
    <property type="protein sequence ID" value="KAH7993669.1"/>
    <property type="molecule type" value="Genomic_DNA"/>
</dbReference>
<sequence>MEINKTDESFCEHDRNSEVEEPANMTAEEADEMVSKCDGGVEATLEYAKMWCKYVKELLNWVDKRLNYETEFAKNILKIAEMGRNAVKQQNYMPLQQLYTMVMEHDIKTGKVAIDTAGILQEREYYKNDSILRMDKSIHYLQRLARPGESQSARVQAEKCQRHCGGNKQLEKAASLSRKQLKHFYSSSINSCFIMSSSESKSTIEAASVLMPKLRQQELKKLGERIVSHIRNWCTKGDEVMTRGEGHLEDVQSPA</sequence>
<protein>
    <submittedName>
        <fullName evidence="1">Uncharacterized protein</fullName>
    </submittedName>
</protein>
<accession>A0ACB8ELT8</accession>